<dbReference type="EMBL" id="PVWO01000050">
    <property type="protein sequence ID" value="PSB58053.1"/>
    <property type="molecule type" value="Genomic_DNA"/>
</dbReference>
<evidence type="ECO:0000313" key="2">
    <source>
        <dbReference type="EMBL" id="PSB58053.1"/>
    </source>
</evidence>
<dbReference type="AlphaFoldDB" id="A0A2T1GJU2"/>
<feature type="compositionally biased region" description="Basic and acidic residues" evidence="1">
    <location>
        <begin position="198"/>
        <end position="213"/>
    </location>
</feature>
<organism evidence="2 3">
    <name type="scientific">Chamaesiphon polymorphus CCALA 037</name>
    <dbReference type="NCBI Taxonomy" id="2107692"/>
    <lineage>
        <taxon>Bacteria</taxon>
        <taxon>Bacillati</taxon>
        <taxon>Cyanobacteriota</taxon>
        <taxon>Cyanophyceae</taxon>
        <taxon>Gomontiellales</taxon>
        <taxon>Chamaesiphonaceae</taxon>
        <taxon>Chamaesiphon</taxon>
    </lineage>
</organism>
<keyword evidence="3" id="KW-1185">Reference proteome</keyword>
<accession>A0A2T1GJU2</accession>
<evidence type="ECO:0000256" key="1">
    <source>
        <dbReference type="SAM" id="MobiDB-lite"/>
    </source>
</evidence>
<gene>
    <name evidence="2" type="ORF">C7B77_06235</name>
</gene>
<name>A0A2T1GJU2_9CYAN</name>
<sequence length="226" mass="25383">MDEGLVYMMKQVAARLAAQGSQEIAIYLKHLAAEIHHGWLQPTERRGRSPISSPPPDSELQPANGHSDTPIAPGVSITNNRHPDEKRAEVAAPITRSAPPHNNQIETLLENLASRLAQMERLLSKHSTPHNPLWYLPILEQVDTHGWIISSEEVEQLIGIRPHCEPGHNSFMRGCWKFVKVGKIGTHSSWRVIKEISDLPRDRTPEPEPKETNLEPDLASPWTETN</sequence>
<comment type="caution">
    <text evidence="2">The sequence shown here is derived from an EMBL/GenBank/DDBJ whole genome shotgun (WGS) entry which is preliminary data.</text>
</comment>
<evidence type="ECO:0000313" key="3">
    <source>
        <dbReference type="Proteomes" id="UP000238937"/>
    </source>
</evidence>
<proteinExistence type="predicted"/>
<protein>
    <submittedName>
        <fullName evidence="2">Uncharacterized protein</fullName>
    </submittedName>
</protein>
<dbReference type="Proteomes" id="UP000238937">
    <property type="component" value="Unassembled WGS sequence"/>
</dbReference>
<feature type="region of interest" description="Disordered" evidence="1">
    <location>
        <begin position="198"/>
        <end position="226"/>
    </location>
</feature>
<feature type="region of interest" description="Disordered" evidence="1">
    <location>
        <begin position="41"/>
        <end position="86"/>
    </location>
</feature>
<reference evidence="2 3" key="1">
    <citation type="submission" date="2018-03" db="EMBL/GenBank/DDBJ databases">
        <title>The ancient ancestry and fast evolution of plastids.</title>
        <authorList>
            <person name="Moore K.R."/>
            <person name="Magnabosco C."/>
            <person name="Momper L."/>
            <person name="Gold D.A."/>
            <person name="Bosak T."/>
            <person name="Fournier G.P."/>
        </authorList>
    </citation>
    <scope>NUCLEOTIDE SEQUENCE [LARGE SCALE GENOMIC DNA]</scope>
    <source>
        <strain evidence="2 3">CCALA 037</strain>
    </source>
</reference>